<name>A0ABT7VQC4_9GAMM</name>
<keyword evidence="2" id="KW-1185">Reference proteome</keyword>
<protein>
    <submittedName>
        <fullName evidence="1">Uncharacterized protein</fullName>
    </submittedName>
</protein>
<evidence type="ECO:0000313" key="2">
    <source>
        <dbReference type="Proteomes" id="UP001171945"/>
    </source>
</evidence>
<proteinExistence type="predicted"/>
<dbReference type="EMBL" id="JAUCGM010000012">
    <property type="protein sequence ID" value="MDM8561857.1"/>
    <property type="molecule type" value="Genomic_DNA"/>
</dbReference>
<reference evidence="1" key="1">
    <citation type="submission" date="2023-06" db="EMBL/GenBank/DDBJ databases">
        <title>Uncultivated large filamentous bacteria from sulfidic sediments reveal new species and different genomic features in energy metabolism and defense.</title>
        <authorList>
            <person name="Fonseca A."/>
        </authorList>
    </citation>
    <scope>NUCLEOTIDE SEQUENCE</scope>
    <source>
        <strain evidence="1">HSG4</strain>
    </source>
</reference>
<organism evidence="1 2">
    <name type="scientific">Candidatus Marithioploca araucensis</name>
    <dbReference type="NCBI Taxonomy" id="70273"/>
    <lineage>
        <taxon>Bacteria</taxon>
        <taxon>Pseudomonadati</taxon>
        <taxon>Pseudomonadota</taxon>
        <taxon>Gammaproteobacteria</taxon>
        <taxon>Thiotrichales</taxon>
        <taxon>Thiotrichaceae</taxon>
        <taxon>Candidatus Marithioploca</taxon>
    </lineage>
</organism>
<evidence type="ECO:0000313" key="1">
    <source>
        <dbReference type="EMBL" id="MDM8561857.1"/>
    </source>
</evidence>
<accession>A0ABT7VQC4</accession>
<sequence length="67" mass="7377">MVGVECETILFSAPGDHAAYRFMTDIAQGAKASGFAVEFEWIGKNGGLFPIFFKFFSKSAFFEDVVV</sequence>
<comment type="caution">
    <text evidence="1">The sequence shown here is derived from an EMBL/GenBank/DDBJ whole genome shotgun (WGS) entry which is preliminary data.</text>
</comment>
<dbReference type="Proteomes" id="UP001171945">
    <property type="component" value="Unassembled WGS sequence"/>
</dbReference>
<gene>
    <name evidence="1" type="ORF">QUF54_00710</name>
</gene>